<sequence length="92" mass="10532">VAVAAELSVWLLYTNGICGLIIDCGTVNYYDDDEDYVIFEVYQQGAMGQYQLVYNTPVIFGYADCVIEPGQGKQSYYQLNQLEEEDEEEEDY</sequence>
<feature type="non-terminal residue" evidence="1">
    <location>
        <position position="1"/>
    </location>
</feature>
<evidence type="ECO:0000313" key="2">
    <source>
        <dbReference type="Proteomes" id="UP000324800"/>
    </source>
</evidence>
<reference evidence="1 2" key="1">
    <citation type="submission" date="2019-03" db="EMBL/GenBank/DDBJ databases">
        <title>Single cell metagenomics reveals metabolic interactions within the superorganism composed of flagellate Streblomastix strix and complex community of Bacteroidetes bacteria on its surface.</title>
        <authorList>
            <person name="Treitli S.C."/>
            <person name="Kolisko M."/>
            <person name="Husnik F."/>
            <person name="Keeling P."/>
            <person name="Hampl V."/>
        </authorList>
    </citation>
    <scope>NUCLEOTIDE SEQUENCE [LARGE SCALE GENOMIC DNA]</scope>
    <source>
        <strain evidence="1">ST1C</strain>
    </source>
</reference>
<organism evidence="1 2">
    <name type="scientific">Streblomastix strix</name>
    <dbReference type="NCBI Taxonomy" id="222440"/>
    <lineage>
        <taxon>Eukaryota</taxon>
        <taxon>Metamonada</taxon>
        <taxon>Preaxostyla</taxon>
        <taxon>Oxymonadida</taxon>
        <taxon>Streblomastigidae</taxon>
        <taxon>Streblomastix</taxon>
    </lineage>
</organism>
<protein>
    <submittedName>
        <fullName evidence="1">Uncharacterized protein</fullName>
    </submittedName>
</protein>
<evidence type="ECO:0000313" key="1">
    <source>
        <dbReference type="EMBL" id="KAA6353731.1"/>
    </source>
</evidence>
<comment type="caution">
    <text evidence="1">The sequence shown here is derived from an EMBL/GenBank/DDBJ whole genome shotgun (WGS) entry which is preliminary data.</text>
</comment>
<dbReference type="EMBL" id="SNRW01037550">
    <property type="protein sequence ID" value="KAA6353731.1"/>
    <property type="molecule type" value="Genomic_DNA"/>
</dbReference>
<proteinExistence type="predicted"/>
<name>A0A5J4T7Q0_9EUKA</name>
<dbReference type="AlphaFoldDB" id="A0A5J4T7Q0"/>
<dbReference type="Proteomes" id="UP000324800">
    <property type="component" value="Unassembled WGS sequence"/>
</dbReference>
<gene>
    <name evidence="1" type="ORF">EZS28_050742</name>
</gene>
<accession>A0A5J4T7Q0</accession>